<dbReference type="InterPro" id="IPR036390">
    <property type="entry name" value="WH_DNA-bd_sf"/>
</dbReference>
<dbReference type="Gene3D" id="1.10.10.10">
    <property type="entry name" value="Winged helix-like DNA-binding domain superfamily/Winged helix DNA-binding domain"/>
    <property type="match status" value="1"/>
</dbReference>
<evidence type="ECO:0000313" key="5">
    <source>
        <dbReference type="EMBL" id="KAF9695382.1"/>
    </source>
</evidence>
<dbReference type="PANTHER" id="PTHR43712">
    <property type="entry name" value="PUTATIVE (AFU_ORTHOLOGUE AFUA_4G14580)-RELATED"/>
    <property type="match status" value="1"/>
</dbReference>
<evidence type="ECO:0000313" key="6">
    <source>
        <dbReference type="Proteomes" id="UP000651452"/>
    </source>
</evidence>
<proteinExistence type="predicted"/>
<comment type="caution">
    <text evidence="5">The sequence shown here is derived from an EMBL/GenBank/DDBJ whole genome shotgun (WGS) entry which is preliminary data.</text>
</comment>
<dbReference type="EMBL" id="RZGK01000011">
    <property type="protein sequence ID" value="KAF9695382.1"/>
    <property type="molecule type" value="Genomic_DNA"/>
</dbReference>
<dbReference type="PANTHER" id="PTHR43712:SF2">
    <property type="entry name" value="O-METHYLTRANSFERASE CICE"/>
    <property type="match status" value="1"/>
</dbReference>
<organism evidence="5 6">
    <name type="scientific">Ascochyta lentis</name>
    <dbReference type="NCBI Taxonomy" id="205686"/>
    <lineage>
        <taxon>Eukaryota</taxon>
        <taxon>Fungi</taxon>
        <taxon>Dikarya</taxon>
        <taxon>Ascomycota</taxon>
        <taxon>Pezizomycotina</taxon>
        <taxon>Dothideomycetes</taxon>
        <taxon>Pleosporomycetidae</taxon>
        <taxon>Pleosporales</taxon>
        <taxon>Pleosporineae</taxon>
        <taxon>Didymellaceae</taxon>
        <taxon>Ascochyta</taxon>
    </lineage>
</organism>
<feature type="domain" description="O-methyltransferase C-terminal" evidence="4">
    <location>
        <begin position="226"/>
        <end position="373"/>
    </location>
</feature>
<dbReference type="Proteomes" id="UP000651452">
    <property type="component" value="Unassembled WGS sequence"/>
</dbReference>
<dbReference type="PROSITE" id="PS51683">
    <property type="entry name" value="SAM_OMT_II"/>
    <property type="match status" value="1"/>
</dbReference>
<dbReference type="Gene3D" id="3.40.50.150">
    <property type="entry name" value="Vaccinia Virus protein VP39"/>
    <property type="match status" value="1"/>
</dbReference>
<name>A0A8H7J337_9PLEO</name>
<gene>
    <name evidence="5" type="ORF">EKO04_006678</name>
</gene>
<protein>
    <recommendedName>
        <fullName evidence="4">O-methyltransferase C-terminal domain-containing protein</fullName>
    </recommendedName>
</protein>
<dbReference type="InterPro" id="IPR016461">
    <property type="entry name" value="COMT-like"/>
</dbReference>
<keyword evidence="6" id="KW-1185">Reference proteome</keyword>
<keyword evidence="1" id="KW-0489">Methyltransferase</keyword>
<keyword evidence="2" id="KW-0808">Transferase</keyword>
<dbReference type="InterPro" id="IPR036388">
    <property type="entry name" value="WH-like_DNA-bd_sf"/>
</dbReference>
<dbReference type="GO" id="GO:0032259">
    <property type="term" value="P:methylation"/>
    <property type="evidence" value="ECO:0007669"/>
    <property type="project" value="UniProtKB-KW"/>
</dbReference>
<dbReference type="InterPro" id="IPR001077">
    <property type="entry name" value="COMT_C"/>
</dbReference>
<dbReference type="InterPro" id="IPR029063">
    <property type="entry name" value="SAM-dependent_MTases_sf"/>
</dbReference>
<dbReference type="AlphaFoldDB" id="A0A8H7J337"/>
<dbReference type="OrthoDB" id="2410195at2759"/>
<reference evidence="5" key="2">
    <citation type="submission" date="2020-09" db="EMBL/GenBank/DDBJ databases">
        <title>Reference genome assembly for Australian Ascochyta lentis isolate Al4.</title>
        <authorList>
            <person name="Lee R.C."/>
            <person name="Farfan-Caceres L.M."/>
            <person name="Debler J.W."/>
            <person name="Williams A.H."/>
            <person name="Henares B.M."/>
        </authorList>
    </citation>
    <scope>NUCLEOTIDE SEQUENCE</scope>
    <source>
        <strain evidence="5">Al4</strain>
    </source>
</reference>
<reference evidence="5" key="1">
    <citation type="submission" date="2018-12" db="EMBL/GenBank/DDBJ databases">
        <authorList>
            <person name="Syme R.A."/>
            <person name="Farfan-Caceres L."/>
            <person name="Lichtenzveig J."/>
        </authorList>
    </citation>
    <scope>NUCLEOTIDE SEQUENCE</scope>
    <source>
        <strain evidence="5">Al4</strain>
    </source>
</reference>
<evidence type="ECO:0000256" key="1">
    <source>
        <dbReference type="ARBA" id="ARBA00022603"/>
    </source>
</evidence>
<accession>A0A8H7J337</accession>
<sequence>MTSQANPQALIEQLRLLTADPAAYFQDDVQKRDFQKLARQAATAVEEPFETMQRLVYGPLPLVTARIGQDRGIFDALAKSPEGAALDDVAQASGLPKGVLESVLDYLCTQGMALESQPGIYKPTSLTHMLLVPLFNDAVTHFHDNCLPAFYALNNVLDSPEQGKTAFKVGQHSEEDFYTWMETHPVQQGAFHRFMEAQFAALPTWLDVVSFDTEVAADVQPEDVVFVDVGGGNGSQCAALKKLFPSLPGRIILQDRPAVLSKALQVPGMETMAHDFLTEQPIHNARAYYLRQILHNYDDPTCIHILQMHLPALQHNPSSRLYIDDKVLPDAKPPASAPGVEYTAALSLAMKAMFDAQERREKHWRWLLDQAGLEVVEIRRFTRFDDAVVVARRRVQDQWR</sequence>
<evidence type="ECO:0000256" key="2">
    <source>
        <dbReference type="ARBA" id="ARBA00022679"/>
    </source>
</evidence>
<dbReference type="Pfam" id="PF00891">
    <property type="entry name" value="Methyltransf_2"/>
    <property type="match status" value="1"/>
</dbReference>
<evidence type="ECO:0000259" key="4">
    <source>
        <dbReference type="Pfam" id="PF00891"/>
    </source>
</evidence>
<evidence type="ECO:0000256" key="3">
    <source>
        <dbReference type="ARBA" id="ARBA00022691"/>
    </source>
</evidence>
<dbReference type="GO" id="GO:0008171">
    <property type="term" value="F:O-methyltransferase activity"/>
    <property type="evidence" value="ECO:0007669"/>
    <property type="project" value="InterPro"/>
</dbReference>
<dbReference type="SUPFAM" id="SSF46785">
    <property type="entry name" value="Winged helix' DNA-binding domain"/>
    <property type="match status" value="1"/>
</dbReference>
<dbReference type="SUPFAM" id="SSF53335">
    <property type="entry name" value="S-adenosyl-L-methionine-dependent methyltransferases"/>
    <property type="match status" value="1"/>
</dbReference>
<keyword evidence="3" id="KW-0949">S-adenosyl-L-methionine</keyword>